<evidence type="ECO:0000256" key="2">
    <source>
        <dbReference type="SAM" id="Coils"/>
    </source>
</evidence>
<evidence type="ECO:0000256" key="3">
    <source>
        <dbReference type="SAM" id="MobiDB-lite"/>
    </source>
</evidence>
<sequence length="506" mass="56505">MSTSSGGQQQPAVGQQQNQQQQNAQQQGANGGARTRRVCGSKPPKYTEAGGFDLYHAQIEGYLAQHGCWQVVSGNAVDDPNDPQWIERNQFARCALLFGMLPKDSKKVCRMATAREMWTSFEQDKTKRAYASEIRLRRDLYAAKFTPGDDMEKYLERLDDLRRQLANMNAEVTDNEMVNIVLQGVVDSHRNVVRMFNRNNNGGVAPDLATVVNVLLGEAETDRACAANANNQVETVPVTKVMSQRPAIQNTKKRFNKKGGSGKKVTQENRKCFFCKKKGHLRADCYGWKALQKKNGSSSDDTADHEGREVTSMRMVWSGELGDTDNPPVAIRMAWPSDKVGFEVDPVHDWMLDSGAGAHVCVNGASFSKLVKDPLLTLDWQGGLKTNELSGPIKLEILNGKEVDLPGVRYAPEGVTNLISQRLLEQSGWRPSYSDTDNERLRCKYFDKDGIRLEFKKKDDGFYWMKASPIVSVAMMAVRHGKTLENSAVMKWHLKLAHLNEKNGSG</sequence>
<dbReference type="Proteomes" id="UP000704712">
    <property type="component" value="Unassembled WGS sequence"/>
</dbReference>
<dbReference type="AlphaFoldDB" id="A0A8S9TN59"/>
<dbReference type="Pfam" id="PF14223">
    <property type="entry name" value="Retrotran_gag_2"/>
    <property type="match status" value="1"/>
</dbReference>
<dbReference type="PROSITE" id="PS50158">
    <property type="entry name" value="ZF_CCHC"/>
    <property type="match status" value="1"/>
</dbReference>
<name>A0A8S9TN59_PHYIN</name>
<feature type="region of interest" description="Disordered" evidence="3">
    <location>
        <begin position="1"/>
        <end position="42"/>
    </location>
</feature>
<accession>A0A8S9TN59</accession>
<feature type="compositionally biased region" description="Low complexity" evidence="3">
    <location>
        <begin position="1"/>
        <end position="28"/>
    </location>
</feature>
<protein>
    <submittedName>
        <fullName evidence="5">Gag-polypeptide of LTR copia-type</fullName>
    </submittedName>
</protein>
<keyword evidence="1" id="KW-0479">Metal-binding</keyword>
<dbReference type="GO" id="GO:0003676">
    <property type="term" value="F:nucleic acid binding"/>
    <property type="evidence" value="ECO:0007669"/>
    <property type="project" value="InterPro"/>
</dbReference>
<dbReference type="SUPFAM" id="SSF57756">
    <property type="entry name" value="Retrovirus zinc finger-like domains"/>
    <property type="match status" value="1"/>
</dbReference>
<comment type="caution">
    <text evidence="5">The sequence shown here is derived from an EMBL/GenBank/DDBJ whole genome shotgun (WGS) entry which is preliminary data.</text>
</comment>
<evidence type="ECO:0000256" key="1">
    <source>
        <dbReference type="PROSITE-ProRule" id="PRU00047"/>
    </source>
</evidence>
<evidence type="ECO:0000259" key="4">
    <source>
        <dbReference type="PROSITE" id="PS50158"/>
    </source>
</evidence>
<keyword evidence="1" id="KW-0863">Zinc-finger</keyword>
<dbReference type="EMBL" id="JAACNO010000839">
    <property type="protein sequence ID" value="KAF4144605.1"/>
    <property type="molecule type" value="Genomic_DNA"/>
</dbReference>
<reference evidence="5" key="1">
    <citation type="submission" date="2020-03" db="EMBL/GenBank/DDBJ databases">
        <title>Hybrid Assembly of Korean Phytophthora infestans isolates.</title>
        <authorList>
            <person name="Prokchorchik M."/>
            <person name="Lee Y."/>
            <person name="Seo J."/>
            <person name="Cho J.-H."/>
            <person name="Park Y.-E."/>
            <person name="Jang D.-C."/>
            <person name="Im J.-S."/>
            <person name="Choi J.-G."/>
            <person name="Park H.-J."/>
            <person name="Lee G.-B."/>
            <person name="Lee Y.-G."/>
            <person name="Hong S.-Y."/>
            <person name="Cho K."/>
            <person name="Sohn K.H."/>
        </authorList>
    </citation>
    <scope>NUCLEOTIDE SEQUENCE</scope>
    <source>
        <strain evidence="5">KR_2_A2</strain>
    </source>
</reference>
<dbReference type="Pfam" id="PF22936">
    <property type="entry name" value="Pol_BBD"/>
    <property type="match status" value="1"/>
</dbReference>
<evidence type="ECO:0000313" key="7">
    <source>
        <dbReference type="Proteomes" id="UP000704712"/>
    </source>
</evidence>
<feature type="domain" description="CCHC-type" evidence="4">
    <location>
        <begin position="270"/>
        <end position="285"/>
    </location>
</feature>
<dbReference type="InterPro" id="IPR036875">
    <property type="entry name" value="Znf_CCHC_sf"/>
</dbReference>
<dbReference type="InterPro" id="IPR054722">
    <property type="entry name" value="PolX-like_BBD"/>
</dbReference>
<keyword evidence="1" id="KW-0862">Zinc</keyword>
<gene>
    <name evidence="6" type="ORF">GN958_ATG06212</name>
    <name evidence="5" type="ORF">GN958_ATG22517</name>
</gene>
<dbReference type="Gene3D" id="4.10.60.10">
    <property type="entry name" value="Zinc finger, CCHC-type"/>
    <property type="match status" value="1"/>
</dbReference>
<dbReference type="GO" id="GO:0008270">
    <property type="term" value="F:zinc ion binding"/>
    <property type="evidence" value="ECO:0007669"/>
    <property type="project" value="UniProtKB-KW"/>
</dbReference>
<evidence type="ECO:0000313" key="6">
    <source>
        <dbReference type="EMBL" id="KAF4144605.1"/>
    </source>
</evidence>
<proteinExistence type="predicted"/>
<feature type="coiled-coil region" evidence="2">
    <location>
        <begin position="151"/>
        <end position="178"/>
    </location>
</feature>
<dbReference type="EMBL" id="JAACNO010003140">
    <property type="protein sequence ID" value="KAF4128287.1"/>
    <property type="molecule type" value="Genomic_DNA"/>
</dbReference>
<evidence type="ECO:0000313" key="5">
    <source>
        <dbReference type="EMBL" id="KAF4128287.1"/>
    </source>
</evidence>
<keyword evidence="2" id="KW-0175">Coiled coil</keyword>
<dbReference type="InterPro" id="IPR001878">
    <property type="entry name" value="Znf_CCHC"/>
</dbReference>
<organism evidence="5 7">
    <name type="scientific">Phytophthora infestans</name>
    <name type="common">Potato late blight agent</name>
    <name type="synonym">Botrytis infestans</name>
    <dbReference type="NCBI Taxonomy" id="4787"/>
    <lineage>
        <taxon>Eukaryota</taxon>
        <taxon>Sar</taxon>
        <taxon>Stramenopiles</taxon>
        <taxon>Oomycota</taxon>
        <taxon>Peronosporomycetes</taxon>
        <taxon>Peronosporales</taxon>
        <taxon>Peronosporaceae</taxon>
        <taxon>Phytophthora</taxon>
    </lineage>
</organism>